<dbReference type="Proteomes" id="UP000827872">
    <property type="component" value="Linkage Group LG15"/>
</dbReference>
<evidence type="ECO:0000313" key="2">
    <source>
        <dbReference type="Proteomes" id="UP000827872"/>
    </source>
</evidence>
<keyword evidence="2" id="KW-1185">Reference proteome</keyword>
<protein>
    <submittedName>
        <fullName evidence="1">Unconventional myosin-Id</fullName>
    </submittedName>
</protein>
<reference evidence="1" key="1">
    <citation type="submission" date="2021-08" db="EMBL/GenBank/DDBJ databases">
        <title>The first chromosome-level gecko genome reveals the dynamic sex chromosomes of Neotropical dwarf geckos (Sphaerodactylidae: Sphaerodactylus).</title>
        <authorList>
            <person name="Pinto B.J."/>
            <person name="Keating S.E."/>
            <person name="Gamble T."/>
        </authorList>
    </citation>
    <scope>NUCLEOTIDE SEQUENCE</scope>
    <source>
        <strain evidence="1">TG3544</strain>
    </source>
</reference>
<accession>A0ACB8ETD3</accession>
<sequence length="266" mass="31383">MLGLEPFYVRCIKPNDKKSPQLFDEERCRHQVEYLGLLENVRVRRAGFAYRQTYEKFLHRYKIIPEFTWPNHKLPSDKEAVKKLIEHCGFQHDVAYGKTKIFIRTPRTLFTLEELHAKMLVWVVLFLQKRTLEMVHARNRQAENAGVSLLDRPLQCKKGFCPASHTKMLVSQSGGSCRFERVLAGISACTEVWRGTLARLRYKRTRAALTVLQCYRRYKVKSYIREVGRRFHNVRSMKGYGKHVKWPTPPKVLGRFEEALQSIYHR</sequence>
<dbReference type="EMBL" id="CM037628">
    <property type="protein sequence ID" value="KAH7996095.1"/>
    <property type="molecule type" value="Genomic_DNA"/>
</dbReference>
<proteinExistence type="predicted"/>
<name>A0ACB8ETD3_9SAUR</name>
<comment type="caution">
    <text evidence="1">The sequence shown here is derived from an EMBL/GenBank/DDBJ whole genome shotgun (WGS) entry which is preliminary data.</text>
</comment>
<evidence type="ECO:0000313" key="1">
    <source>
        <dbReference type="EMBL" id="KAH7996095.1"/>
    </source>
</evidence>
<gene>
    <name evidence="1" type="primary">MYO1D_1</name>
    <name evidence="1" type="ORF">K3G42_000853</name>
</gene>
<organism evidence="1 2">
    <name type="scientific">Sphaerodactylus townsendi</name>
    <dbReference type="NCBI Taxonomy" id="933632"/>
    <lineage>
        <taxon>Eukaryota</taxon>
        <taxon>Metazoa</taxon>
        <taxon>Chordata</taxon>
        <taxon>Craniata</taxon>
        <taxon>Vertebrata</taxon>
        <taxon>Euteleostomi</taxon>
        <taxon>Lepidosauria</taxon>
        <taxon>Squamata</taxon>
        <taxon>Bifurcata</taxon>
        <taxon>Gekkota</taxon>
        <taxon>Sphaerodactylidae</taxon>
        <taxon>Sphaerodactylus</taxon>
    </lineage>
</organism>